<feature type="transmembrane region" description="Helical" evidence="1">
    <location>
        <begin position="49"/>
        <end position="67"/>
    </location>
</feature>
<organism evidence="2 3">
    <name type="scientific">Methanoplanus limicola DSM 2279</name>
    <dbReference type="NCBI Taxonomy" id="937775"/>
    <lineage>
        <taxon>Archaea</taxon>
        <taxon>Methanobacteriati</taxon>
        <taxon>Methanobacteriota</taxon>
        <taxon>Stenosarchaea group</taxon>
        <taxon>Methanomicrobia</taxon>
        <taxon>Methanomicrobiales</taxon>
        <taxon>Methanomicrobiaceae</taxon>
        <taxon>Methanoplanus</taxon>
    </lineage>
</organism>
<protein>
    <submittedName>
        <fullName evidence="2">Uncharacterized protein</fullName>
    </submittedName>
</protein>
<keyword evidence="1" id="KW-0472">Membrane</keyword>
<evidence type="ECO:0000313" key="3">
    <source>
        <dbReference type="Proteomes" id="UP000005741"/>
    </source>
</evidence>
<proteinExistence type="predicted"/>
<evidence type="ECO:0000313" key="2">
    <source>
        <dbReference type="EMBL" id="EHQ36828.1"/>
    </source>
</evidence>
<dbReference type="HOGENOM" id="CLU_982159_0_0_2"/>
<feature type="transmembrane region" description="Helical" evidence="1">
    <location>
        <begin position="12"/>
        <end position="37"/>
    </location>
</feature>
<feature type="transmembrane region" description="Helical" evidence="1">
    <location>
        <begin position="228"/>
        <end position="249"/>
    </location>
</feature>
<dbReference type="InParanoid" id="H1YWT7"/>
<dbReference type="STRING" id="937775.Metlim_2793"/>
<evidence type="ECO:0000256" key="1">
    <source>
        <dbReference type="SAM" id="Phobius"/>
    </source>
</evidence>
<gene>
    <name evidence="2" type="ORF">Metlim_2793</name>
</gene>
<dbReference type="AlphaFoldDB" id="H1YWT7"/>
<dbReference type="EMBL" id="CM001436">
    <property type="protein sequence ID" value="EHQ36828.1"/>
    <property type="molecule type" value="Genomic_DNA"/>
</dbReference>
<keyword evidence="3" id="KW-1185">Reference proteome</keyword>
<reference evidence="2 3" key="1">
    <citation type="submission" date="2011-10" db="EMBL/GenBank/DDBJ databases">
        <title>The Improved High-Quality Draft genome of Methanoplanus limicola DSM 2279.</title>
        <authorList>
            <consortium name="US DOE Joint Genome Institute (JGI-PGF)"/>
            <person name="Lucas S."/>
            <person name="Copeland A."/>
            <person name="Lapidus A."/>
            <person name="Glavina del Rio T."/>
            <person name="Dalin E."/>
            <person name="Tice H."/>
            <person name="Bruce D."/>
            <person name="Goodwin L."/>
            <person name="Pitluck S."/>
            <person name="Peters L."/>
            <person name="Mikhailova N."/>
            <person name="Lu M."/>
            <person name="Kyrpides N."/>
            <person name="Mavromatis K."/>
            <person name="Ivanova N."/>
            <person name="Markowitz V."/>
            <person name="Cheng J.-F."/>
            <person name="Hugenholtz P."/>
            <person name="Woyke T."/>
            <person name="Wu D."/>
            <person name="Wirth R."/>
            <person name="Brambilla E.-M."/>
            <person name="Klenk H.-P."/>
            <person name="Eisen J.A."/>
        </authorList>
    </citation>
    <scope>NUCLEOTIDE SEQUENCE [LARGE SCALE GENOMIC DNA]</scope>
    <source>
        <strain evidence="2 3">DSM 2279</strain>
    </source>
</reference>
<dbReference type="RefSeq" id="WP_004079493.1">
    <property type="nucleotide sequence ID" value="NZ_CM001436.1"/>
</dbReference>
<sequence>MGFESLHEGLKLLRYPVIWIAGIVSAIFAFMTMWFSMTETLSFYGDKVLMMWLVAMPFFIAATYGSIKSGNYSPAAYFREGLRYYFRVLLPAVFISFAAFLFIFIVMIPGSLAGSSGQMLSVISGFIFFIPCLILVFFFDTAAVFSDLKVFESIKKSITGVMLKPFNVAGFFLVLILLSLVLVFGLAIVWSGLLADELMPLTEMSAEEMSEYSADPEMLFSMLGDTGIMVTSLIYSVGSMLIISVMLPFKAVFYRKYLEGAEIPLVISPDSPDIAAEEGIAGQGEYDEKGRWYKYS</sequence>
<feature type="transmembrane region" description="Helical" evidence="1">
    <location>
        <begin position="88"/>
        <end position="108"/>
    </location>
</feature>
<dbReference type="OrthoDB" id="117487at2157"/>
<feature type="transmembrane region" description="Helical" evidence="1">
    <location>
        <begin position="120"/>
        <end position="145"/>
    </location>
</feature>
<accession>H1YWT7</accession>
<keyword evidence="1" id="KW-1133">Transmembrane helix</keyword>
<feature type="transmembrane region" description="Helical" evidence="1">
    <location>
        <begin position="166"/>
        <end position="190"/>
    </location>
</feature>
<dbReference type="Proteomes" id="UP000005741">
    <property type="component" value="Chromosome"/>
</dbReference>
<keyword evidence="1" id="KW-0812">Transmembrane</keyword>
<name>H1YWT7_9EURY</name>